<keyword evidence="6" id="KW-0413">Isomerase</keyword>
<comment type="similarity">
    <text evidence="2 7">Belongs to the phosphohexose mutase family.</text>
</comment>
<evidence type="ECO:0000259" key="11">
    <source>
        <dbReference type="Pfam" id="PF02880"/>
    </source>
</evidence>
<keyword evidence="3" id="KW-0597">Phosphoprotein</keyword>
<protein>
    <submittedName>
        <fullName evidence="12">Phospho-sugar mutase</fullName>
    </submittedName>
</protein>
<dbReference type="Pfam" id="PF00408">
    <property type="entry name" value="PGM_PMM_IV"/>
    <property type="match status" value="1"/>
</dbReference>
<evidence type="ECO:0000256" key="6">
    <source>
        <dbReference type="ARBA" id="ARBA00023235"/>
    </source>
</evidence>
<organism evidence="12 13">
    <name type="scientific">Pseudonocardia bannensis</name>
    <dbReference type="NCBI Taxonomy" id="630973"/>
    <lineage>
        <taxon>Bacteria</taxon>
        <taxon>Bacillati</taxon>
        <taxon>Actinomycetota</taxon>
        <taxon>Actinomycetes</taxon>
        <taxon>Pseudonocardiales</taxon>
        <taxon>Pseudonocardiaceae</taxon>
        <taxon>Pseudonocardia</taxon>
    </lineage>
</organism>
<evidence type="ECO:0000256" key="1">
    <source>
        <dbReference type="ARBA" id="ARBA00001946"/>
    </source>
</evidence>
<dbReference type="CDD" id="cd05799">
    <property type="entry name" value="PGM2"/>
    <property type="match status" value="1"/>
</dbReference>
<evidence type="ECO:0000256" key="7">
    <source>
        <dbReference type="RuleBase" id="RU004326"/>
    </source>
</evidence>
<evidence type="ECO:0000313" key="13">
    <source>
        <dbReference type="Proteomes" id="UP000586918"/>
    </source>
</evidence>
<dbReference type="InterPro" id="IPR005845">
    <property type="entry name" value="A-D-PHexomutase_a/b/a-II"/>
</dbReference>
<dbReference type="Pfam" id="PF02878">
    <property type="entry name" value="PGM_PMM_I"/>
    <property type="match status" value="1"/>
</dbReference>
<dbReference type="GO" id="GO:0006166">
    <property type="term" value="P:purine ribonucleoside salvage"/>
    <property type="evidence" value="ECO:0007669"/>
    <property type="project" value="TreeGrafter"/>
</dbReference>
<dbReference type="PROSITE" id="PS00710">
    <property type="entry name" value="PGM_PMM"/>
    <property type="match status" value="1"/>
</dbReference>
<name>A0A848DP27_9PSEU</name>
<dbReference type="RefSeq" id="WP_169415273.1">
    <property type="nucleotide sequence ID" value="NZ_JAAXKZ010000120.1"/>
</dbReference>
<dbReference type="PANTHER" id="PTHR45745:SF1">
    <property type="entry name" value="PHOSPHOGLUCOMUTASE 2B-RELATED"/>
    <property type="match status" value="1"/>
</dbReference>
<feature type="domain" description="Alpha-D-phosphohexomutase alpha/beta/alpha" evidence="10">
    <location>
        <begin position="208"/>
        <end position="305"/>
    </location>
</feature>
<keyword evidence="4 7" id="KW-0479">Metal-binding</keyword>
<evidence type="ECO:0000256" key="3">
    <source>
        <dbReference type="ARBA" id="ARBA00022553"/>
    </source>
</evidence>
<dbReference type="AlphaFoldDB" id="A0A848DP27"/>
<evidence type="ECO:0000259" key="8">
    <source>
        <dbReference type="Pfam" id="PF00408"/>
    </source>
</evidence>
<evidence type="ECO:0000256" key="4">
    <source>
        <dbReference type="ARBA" id="ARBA00022723"/>
    </source>
</evidence>
<sequence>MSLAPALRDTALRWIADDPDPTTRAELQQVLARAMTGDADAVRDLADRMSGPLRFGTAGLRGPVRAGPAGMNVAVVRRATAGLADWLAHDGARGTVVVGRDARHGSEVFAAAAAEVFAGAGFDVRVLSGAQPTPLLAFAVRQLGAVCGVQVTASHNPPADNGYKVYLADGAQLAPPADIEIEARIAAAPAAVAIPTAATAGTVDLTEPYLERVARLPRGTARTLRIALTPLHGVGGATAVHALARAGFTDVHVVGSQAAPDPRFPTVAFPNPEEPGATDALLALAAEVHADLAVALDPDADRCALGVPLPDGTWRMLTGDETGVLLGDHLLRSGGRADPLVATTVVSSSMLRAVAARYGARYAETLTGFKWIVRGGPGLVYGYEEALGYCVDPDTVRDKDGIAAAVLAADLSAGLRATGGDLLGRLDELAVAHGVHRTEGLSLRLDPAERDAVVDRLRAAPPPGWDIERPAPDVLVLRGGGRRVVIRPSGTEPKLKAYLEVVGPVPDPAALPAARAAAEERLAALRAEVQELLVSG</sequence>
<dbReference type="InterPro" id="IPR005844">
    <property type="entry name" value="A-D-PHexomutase_a/b/a-I"/>
</dbReference>
<comment type="cofactor">
    <cofactor evidence="1">
        <name>Mg(2+)</name>
        <dbReference type="ChEBI" id="CHEBI:18420"/>
    </cofactor>
</comment>
<dbReference type="GO" id="GO:0000287">
    <property type="term" value="F:magnesium ion binding"/>
    <property type="evidence" value="ECO:0007669"/>
    <property type="project" value="InterPro"/>
</dbReference>
<dbReference type="InterPro" id="IPR016066">
    <property type="entry name" value="A-D-PHexomutase_CS"/>
</dbReference>
<dbReference type="Proteomes" id="UP000586918">
    <property type="component" value="Unassembled WGS sequence"/>
</dbReference>
<evidence type="ECO:0000259" key="10">
    <source>
        <dbReference type="Pfam" id="PF02879"/>
    </source>
</evidence>
<dbReference type="Gene3D" id="3.40.120.10">
    <property type="entry name" value="Alpha-D-Glucose-1,6-Bisphosphate, subunit A, domain 3"/>
    <property type="match status" value="3"/>
</dbReference>
<dbReference type="GO" id="GO:0005975">
    <property type="term" value="P:carbohydrate metabolic process"/>
    <property type="evidence" value="ECO:0007669"/>
    <property type="project" value="InterPro"/>
</dbReference>
<dbReference type="EMBL" id="JAAXKZ010000120">
    <property type="protein sequence ID" value="NMH94590.1"/>
    <property type="molecule type" value="Genomic_DNA"/>
</dbReference>
<evidence type="ECO:0000259" key="9">
    <source>
        <dbReference type="Pfam" id="PF02878"/>
    </source>
</evidence>
<dbReference type="Pfam" id="PF02879">
    <property type="entry name" value="PGM_PMM_II"/>
    <property type="match status" value="1"/>
</dbReference>
<dbReference type="PANTHER" id="PTHR45745">
    <property type="entry name" value="PHOSPHOMANNOMUTASE 45A"/>
    <property type="match status" value="1"/>
</dbReference>
<feature type="domain" description="Alpha-D-phosphohexomutase C-terminal" evidence="8">
    <location>
        <begin position="477"/>
        <end position="501"/>
    </location>
</feature>
<dbReference type="InterPro" id="IPR036900">
    <property type="entry name" value="A-D-PHexomutase_C_sf"/>
</dbReference>
<dbReference type="Pfam" id="PF02880">
    <property type="entry name" value="PGM_PMM_III"/>
    <property type="match status" value="1"/>
</dbReference>
<reference evidence="12 13" key="1">
    <citation type="submission" date="2020-04" db="EMBL/GenBank/DDBJ databases">
        <authorList>
            <person name="Klaysubun C."/>
            <person name="Duangmal K."/>
            <person name="Lipun K."/>
        </authorList>
    </citation>
    <scope>NUCLEOTIDE SEQUENCE [LARGE SCALE GENOMIC DNA]</scope>
    <source>
        <strain evidence="12 13">DSM 45300</strain>
    </source>
</reference>
<dbReference type="InterPro" id="IPR005846">
    <property type="entry name" value="A-D-PHexomutase_a/b/a-III"/>
</dbReference>
<keyword evidence="5 7" id="KW-0460">Magnesium</keyword>
<evidence type="ECO:0000256" key="5">
    <source>
        <dbReference type="ARBA" id="ARBA00022842"/>
    </source>
</evidence>
<evidence type="ECO:0000256" key="2">
    <source>
        <dbReference type="ARBA" id="ARBA00010231"/>
    </source>
</evidence>
<dbReference type="SUPFAM" id="SSF55957">
    <property type="entry name" value="Phosphoglucomutase, C-terminal domain"/>
    <property type="match status" value="1"/>
</dbReference>
<dbReference type="InterPro" id="IPR005843">
    <property type="entry name" value="A-D-PHexomutase_C"/>
</dbReference>
<feature type="domain" description="Alpha-D-phosphohexomutase alpha/beta/alpha" evidence="11">
    <location>
        <begin position="319"/>
        <end position="415"/>
    </location>
</feature>
<dbReference type="PRINTS" id="PR00509">
    <property type="entry name" value="PGMPMM"/>
</dbReference>
<feature type="domain" description="Alpha-D-phosphohexomutase alpha/beta/alpha" evidence="9">
    <location>
        <begin position="54"/>
        <end position="187"/>
    </location>
</feature>
<dbReference type="SUPFAM" id="SSF53738">
    <property type="entry name" value="Phosphoglucomutase, first 3 domains"/>
    <property type="match status" value="3"/>
</dbReference>
<evidence type="ECO:0000313" key="12">
    <source>
        <dbReference type="EMBL" id="NMH94590.1"/>
    </source>
</evidence>
<gene>
    <name evidence="12" type="ORF">HF519_24055</name>
</gene>
<keyword evidence="13" id="KW-1185">Reference proteome</keyword>
<comment type="caution">
    <text evidence="12">The sequence shown here is derived from an EMBL/GenBank/DDBJ whole genome shotgun (WGS) entry which is preliminary data.</text>
</comment>
<dbReference type="GO" id="GO:0008973">
    <property type="term" value="F:phosphopentomutase activity"/>
    <property type="evidence" value="ECO:0007669"/>
    <property type="project" value="TreeGrafter"/>
</dbReference>
<dbReference type="InterPro" id="IPR016055">
    <property type="entry name" value="A-D-PHexomutase_a/b/a-I/II/III"/>
</dbReference>
<dbReference type="InterPro" id="IPR005841">
    <property type="entry name" value="Alpha-D-phosphohexomutase_SF"/>
</dbReference>
<accession>A0A848DP27</accession>
<proteinExistence type="inferred from homology"/>